<evidence type="ECO:0000313" key="1">
    <source>
        <dbReference type="EMBL" id="CAB4172071.1"/>
    </source>
</evidence>
<proteinExistence type="predicted"/>
<reference evidence="1" key="1">
    <citation type="submission" date="2020-05" db="EMBL/GenBank/DDBJ databases">
        <authorList>
            <person name="Chiriac C."/>
            <person name="Salcher M."/>
            <person name="Ghai R."/>
            <person name="Kavagutti S V."/>
        </authorList>
    </citation>
    <scope>NUCLEOTIDE SEQUENCE</scope>
</reference>
<dbReference type="EMBL" id="LR796871">
    <property type="protein sequence ID" value="CAB4172071.1"/>
    <property type="molecule type" value="Genomic_DNA"/>
</dbReference>
<organism evidence="1">
    <name type="scientific">uncultured Caudovirales phage</name>
    <dbReference type="NCBI Taxonomy" id="2100421"/>
    <lineage>
        <taxon>Viruses</taxon>
        <taxon>Duplodnaviria</taxon>
        <taxon>Heunggongvirae</taxon>
        <taxon>Uroviricota</taxon>
        <taxon>Caudoviricetes</taxon>
        <taxon>Peduoviridae</taxon>
        <taxon>Maltschvirus</taxon>
        <taxon>Maltschvirus maltsch</taxon>
    </lineage>
</organism>
<protein>
    <submittedName>
        <fullName evidence="1">Uncharacterized protein</fullName>
    </submittedName>
</protein>
<gene>
    <name evidence="1" type="ORF">UFOVP929_42</name>
</gene>
<name>A0A6J5PRW9_9CAUD</name>
<sequence length="67" mass="7413">MWVPRTKGIEMSSTTNADSAAQEVRFVMRALCTALGWDIETDNEGNYVIYPGISDPEWESDNAEGGE</sequence>
<accession>A0A6J5PRW9</accession>